<evidence type="ECO:0000313" key="5">
    <source>
        <dbReference type="EMBL" id="GEU28211.1"/>
    </source>
</evidence>
<feature type="region of interest" description="Disordered" evidence="3">
    <location>
        <begin position="1"/>
        <end position="33"/>
    </location>
</feature>
<evidence type="ECO:0000256" key="2">
    <source>
        <dbReference type="ARBA" id="ARBA00022801"/>
    </source>
</evidence>
<feature type="region of interest" description="Disordered" evidence="3">
    <location>
        <begin position="255"/>
        <end position="276"/>
    </location>
</feature>
<sequence length="1244" mass="134696">MAINVAGPPAPAARTGPRGWPAPSHRPLPGLPPASNWRHWPAAAAGYSPGGAWRVPTAIPRQARSPPYWFESSRQFLEIKTAWRGRLARAARSMACRNGGVARGVSRRRTVGNAEVGRAVLYARRRQRGADPRLQGLLRAGVFQGRADARSAAVADSANGQCAGNPADPFYGARTNRDAARHARRLRGGSHPGGPIGRPRGAQDDGAIRRARRIPAPARRYARPQGRVRRAHARPPARLAAALCGCKTIIHARGAGGSGQRRDYGRQGTARSVGAHRSRRHLPANRQVTKRQKPGNHCAACACRHVIRLVNNLTSRLVNKLVNQLANKLVNQLANKLVNKLVNKLANKLANKLVDQLANELASESALRHHVARRACRPGFHVVDQLVGQHLHGLRAGPGRVGREDKIGQAQIDQRVVGRWRLLRQHVEARAGDHAAAQRIGQRQFVDQAAARRVDQDGRALHAHQLGRADHVARAVVQRQVQTEHVRRCQQFVPRHLFYAVVRHRRAVEDRHFHAERTRNRRHRFAQRAVAGQSQAAAGQVEDRMAEQAELFGLLPQARFDVGAVGDQLPAQRQDQGERMFGQRVHRVIADIGHHDAAFAARGQVDDVGAGGRHGDHFQVGQLVQRVRAQRHLVGDGNGGARVAQAGDCVRARGGRVLGPRVRKRRPPYVGDHAVPVEENDAVHFAVLQQVVRMGGHAVALQVAGRGAGDKVEQPHAPRDQVRVHQLAAAHRAVDAFLHQVHRTVAAAHFHLDVRVAREKIGQGRQQHVGRQTGGDIHPQPAAGTQTGARQRLLGVAHVGQDAQAALIIGGAVGGHAHVARGPVQQLDRQRGLERLDQGRDRRLGQLQVFGRARKAARVDDFNKYFHRLQFIHVGQQQVDGPQHQRQERGKIMKNRDGLFATIAVALTTVALAGVVTTDAYLQTAKAEVQGVRALTEVASGNVLACADTALIAGDRRTVRTLEVGGAEGPLAARLYTSGDAVKDESGKRDAGKRDTLLVFFHAGGFVGGDLDGADIFLRHMADDNPHIAVLSSSYTLATERSFPAAVEDAHAVLNWARKNKAKAAWNGKRLLVAGIEAGANLAAVCALMSRDRGGPALAGQILVMPMLDPGLTTCSMREMQQAPELLEVADACAAAYAGYLPNCADRVHPYASPLQSSRLKNLAPALILSSEDDPLRDEAEQYGAKLIANGVKTSVIRMPPALRSEAGERNECACKCIALGEIASFIAGLDRLETPPAAQDNPS</sequence>
<keyword evidence="2" id="KW-0378">Hydrolase</keyword>
<evidence type="ECO:0000259" key="4">
    <source>
        <dbReference type="Pfam" id="PF07859"/>
    </source>
</evidence>
<dbReference type="SUPFAM" id="SSF53474">
    <property type="entry name" value="alpha/beta-Hydrolases"/>
    <property type="match status" value="1"/>
</dbReference>
<feature type="region of interest" description="Disordered" evidence="3">
    <location>
        <begin position="764"/>
        <end position="784"/>
    </location>
</feature>
<dbReference type="Gene3D" id="3.40.50.1820">
    <property type="entry name" value="alpha/beta hydrolase"/>
    <property type="match status" value="1"/>
</dbReference>
<dbReference type="Pfam" id="PF07859">
    <property type="entry name" value="Abhydrolase_3"/>
    <property type="match status" value="1"/>
</dbReference>
<name>A0A699GF62_TANCI</name>
<dbReference type="GO" id="GO:0016787">
    <property type="term" value="F:hydrolase activity"/>
    <property type="evidence" value="ECO:0007669"/>
    <property type="project" value="UniProtKB-KW"/>
</dbReference>
<protein>
    <recommendedName>
        <fullName evidence="4">Alpha/beta hydrolase fold-3 domain-containing protein</fullName>
    </recommendedName>
</protein>
<feature type="compositionally biased region" description="Basic residues" evidence="3">
    <location>
        <begin position="220"/>
        <end position="234"/>
    </location>
</feature>
<dbReference type="InterPro" id="IPR013094">
    <property type="entry name" value="AB_hydrolase_3"/>
</dbReference>
<gene>
    <name evidence="5" type="ORF">Tci_000189</name>
</gene>
<feature type="compositionally biased region" description="Low complexity" evidence="3">
    <location>
        <begin position="12"/>
        <end position="23"/>
    </location>
</feature>
<dbReference type="EMBL" id="BKCJ010000002">
    <property type="protein sequence ID" value="GEU28211.1"/>
    <property type="molecule type" value="Genomic_DNA"/>
</dbReference>
<dbReference type="InterPro" id="IPR050300">
    <property type="entry name" value="GDXG_lipolytic_enzyme"/>
</dbReference>
<dbReference type="AlphaFoldDB" id="A0A699GF62"/>
<accession>A0A699GF62</accession>
<feature type="domain" description="Alpha/beta hydrolase fold-3" evidence="4">
    <location>
        <begin position="998"/>
        <end position="1200"/>
    </location>
</feature>
<evidence type="ECO:0000256" key="1">
    <source>
        <dbReference type="ARBA" id="ARBA00010515"/>
    </source>
</evidence>
<feature type="region of interest" description="Disordered" evidence="3">
    <location>
        <begin position="155"/>
        <end position="234"/>
    </location>
</feature>
<comment type="caution">
    <text evidence="5">The sequence shown here is derived from an EMBL/GenBank/DDBJ whole genome shotgun (WGS) entry which is preliminary data.</text>
</comment>
<comment type="similarity">
    <text evidence="1">Belongs to the 'GDXG' lipolytic enzyme family.</text>
</comment>
<evidence type="ECO:0000256" key="3">
    <source>
        <dbReference type="SAM" id="MobiDB-lite"/>
    </source>
</evidence>
<dbReference type="PANTHER" id="PTHR48081:SF8">
    <property type="entry name" value="ALPHA_BETA HYDROLASE FOLD-3 DOMAIN-CONTAINING PROTEIN-RELATED"/>
    <property type="match status" value="1"/>
</dbReference>
<proteinExistence type="inferred from homology"/>
<reference evidence="5" key="1">
    <citation type="journal article" date="2019" name="Sci. Rep.">
        <title>Draft genome of Tanacetum cinerariifolium, the natural source of mosquito coil.</title>
        <authorList>
            <person name="Yamashiro T."/>
            <person name="Shiraishi A."/>
            <person name="Satake H."/>
            <person name="Nakayama K."/>
        </authorList>
    </citation>
    <scope>NUCLEOTIDE SEQUENCE</scope>
</reference>
<dbReference type="PANTHER" id="PTHR48081">
    <property type="entry name" value="AB HYDROLASE SUPERFAMILY PROTEIN C4A8.06C"/>
    <property type="match status" value="1"/>
</dbReference>
<dbReference type="InterPro" id="IPR029058">
    <property type="entry name" value="AB_hydrolase_fold"/>
</dbReference>
<organism evidence="5">
    <name type="scientific">Tanacetum cinerariifolium</name>
    <name type="common">Dalmatian daisy</name>
    <name type="synonym">Chrysanthemum cinerariifolium</name>
    <dbReference type="NCBI Taxonomy" id="118510"/>
    <lineage>
        <taxon>Eukaryota</taxon>
        <taxon>Viridiplantae</taxon>
        <taxon>Streptophyta</taxon>
        <taxon>Embryophyta</taxon>
        <taxon>Tracheophyta</taxon>
        <taxon>Spermatophyta</taxon>
        <taxon>Magnoliopsida</taxon>
        <taxon>eudicotyledons</taxon>
        <taxon>Gunneridae</taxon>
        <taxon>Pentapetalae</taxon>
        <taxon>asterids</taxon>
        <taxon>campanulids</taxon>
        <taxon>Asterales</taxon>
        <taxon>Asteraceae</taxon>
        <taxon>Asteroideae</taxon>
        <taxon>Anthemideae</taxon>
        <taxon>Anthemidinae</taxon>
        <taxon>Tanacetum</taxon>
    </lineage>
</organism>